<comment type="caution">
    <text evidence="3">The sequence shown here is derived from an EMBL/GenBank/DDBJ whole genome shotgun (WGS) entry which is preliminary data.</text>
</comment>
<keyword evidence="1" id="KW-0732">Signal</keyword>
<dbReference type="Proteomes" id="UP000725002">
    <property type="component" value="Unassembled WGS sequence"/>
</dbReference>
<dbReference type="AlphaFoldDB" id="A0A940DS53"/>
<dbReference type="PROSITE" id="PS00695">
    <property type="entry name" value="ENT_VIR_OMP_2"/>
    <property type="match status" value="1"/>
</dbReference>
<feature type="domain" description="Outer membrane protein beta-barrel" evidence="2">
    <location>
        <begin position="24"/>
        <end position="226"/>
    </location>
</feature>
<accession>A0A940DS53</accession>
<evidence type="ECO:0000259" key="2">
    <source>
        <dbReference type="Pfam" id="PF13568"/>
    </source>
</evidence>
<reference evidence="3" key="2">
    <citation type="journal article" date="2021" name="PeerJ">
        <title>Extensive microbial diversity within the chicken gut microbiome revealed by metagenomics and culture.</title>
        <authorList>
            <person name="Gilroy R."/>
            <person name="Ravi A."/>
            <person name="Getino M."/>
            <person name="Pursley I."/>
            <person name="Horton D.L."/>
            <person name="Alikhan N.F."/>
            <person name="Baker D."/>
            <person name="Gharbi K."/>
            <person name="Hall N."/>
            <person name="Watson M."/>
            <person name="Adriaenssens E.M."/>
            <person name="Foster-Nyarko E."/>
            <person name="Jarju S."/>
            <person name="Secka A."/>
            <person name="Antonio M."/>
            <person name="Oren A."/>
            <person name="Chaudhuri R.R."/>
            <person name="La Ragione R."/>
            <person name="Hildebrand F."/>
            <person name="Pallen M.J."/>
        </authorList>
    </citation>
    <scope>NUCLEOTIDE SEQUENCE</scope>
    <source>
        <strain evidence="3">G3-8215</strain>
    </source>
</reference>
<dbReference type="InterPro" id="IPR025665">
    <property type="entry name" value="Beta-barrel_OMP_2"/>
</dbReference>
<dbReference type="Pfam" id="PF13568">
    <property type="entry name" value="OMP_b-brl_2"/>
    <property type="match status" value="1"/>
</dbReference>
<organism evidence="3 4">
    <name type="scientific">Candidatus Cryptobacteroides avicola</name>
    <dbReference type="NCBI Taxonomy" id="2840757"/>
    <lineage>
        <taxon>Bacteria</taxon>
        <taxon>Pseudomonadati</taxon>
        <taxon>Bacteroidota</taxon>
        <taxon>Bacteroidia</taxon>
        <taxon>Bacteroidales</taxon>
        <taxon>Candidatus Cryptobacteroides</taxon>
    </lineage>
</organism>
<evidence type="ECO:0000313" key="4">
    <source>
        <dbReference type="Proteomes" id="UP000725002"/>
    </source>
</evidence>
<proteinExistence type="predicted"/>
<reference evidence="3" key="1">
    <citation type="submission" date="2020-10" db="EMBL/GenBank/DDBJ databases">
        <authorList>
            <person name="Gilroy R."/>
        </authorList>
    </citation>
    <scope>NUCLEOTIDE SEQUENCE</scope>
    <source>
        <strain evidence="3">G3-8215</strain>
    </source>
</reference>
<gene>
    <name evidence="3" type="ORF">IAB75_06905</name>
</gene>
<dbReference type="InterPro" id="IPR000758">
    <property type="entry name" value="Enterovir_OMP"/>
</dbReference>
<evidence type="ECO:0000256" key="1">
    <source>
        <dbReference type="SAM" id="SignalP"/>
    </source>
</evidence>
<dbReference type="GO" id="GO:0044384">
    <property type="term" value="C:host outer membrane"/>
    <property type="evidence" value="ECO:0007669"/>
    <property type="project" value="InterPro"/>
</dbReference>
<feature type="chain" id="PRO_5037691174" evidence="1">
    <location>
        <begin position="24"/>
        <end position="249"/>
    </location>
</feature>
<name>A0A940DS53_9BACT</name>
<evidence type="ECO:0000313" key="3">
    <source>
        <dbReference type="EMBL" id="MBO8483825.1"/>
    </source>
</evidence>
<sequence length="249" mass="28404">MKSLLKTLLAAAMLAAAGFSASAQMSFQAGVTMPYQRELQMEPLAIYDRYGIGAYFGFDYDIHIIKGFSISPGLFYNFTSAKSSGYEDRLYAEETQRDHLINIPVHFKYEFNIRPNRFAIYIYAGPMFSLGAASRTKGFLSGSGLFMNVYYDNYSGVLKDLQFPGLSGIIGPEEKQELMDAIQAELDAYGPTQRRFDLQIDWGVGFRFKKHWELKTGYSFGLIDRFNGVFGQNYNLMMNQYYIGFGYRF</sequence>
<dbReference type="EMBL" id="JADILV010000046">
    <property type="protein sequence ID" value="MBO8483825.1"/>
    <property type="molecule type" value="Genomic_DNA"/>
</dbReference>
<feature type="signal peptide" evidence="1">
    <location>
        <begin position="1"/>
        <end position="23"/>
    </location>
</feature>
<protein>
    <submittedName>
        <fullName evidence="3">PorT family protein</fullName>
    </submittedName>
</protein>